<keyword evidence="1" id="KW-0812">Transmembrane</keyword>
<dbReference type="RefSeq" id="WP_092792518.1">
    <property type="nucleotide sequence ID" value="NZ_FNXF01000005.1"/>
</dbReference>
<keyword evidence="1" id="KW-1133">Transmembrane helix</keyword>
<dbReference type="EMBL" id="FNXF01000005">
    <property type="protein sequence ID" value="SEH85638.1"/>
    <property type="molecule type" value="Genomic_DNA"/>
</dbReference>
<reference evidence="3" key="1">
    <citation type="submission" date="2016-10" db="EMBL/GenBank/DDBJ databases">
        <authorList>
            <person name="Varghese N."/>
            <person name="Submissions S."/>
        </authorList>
    </citation>
    <scope>NUCLEOTIDE SEQUENCE [LARGE SCALE GENOMIC DNA]</scope>
    <source>
        <strain evidence="3">DSM 17616</strain>
    </source>
</reference>
<dbReference type="Proteomes" id="UP000199371">
    <property type="component" value="Unassembled WGS sequence"/>
</dbReference>
<gene>
    <name evidence="2" type="ORF">SAMN05660691_01826</name>
</gene>
<feature type="transmembrane region" description="Helical" evidence="1">
    <location>
        <begin position="222"/>
        <end position="242"/>
    </location>
</feature>
<evidence type="ECO:0000256" key="1">
    <source>
        <dbReference type="SAM" id="Phobius"/>
    </source>
</evidence>
<dbReference type="AlphaFoldDB" id="A0A1H6LLC6"/>
<name>A0A1H6LLC6_9GAMM</name>
<evidence type="ECO:0000313" key="3">
    <source>
        <dbReference type="Proteomes" id="UP000199371"/>
    </source>
</evidence>
<feature type="transmembrane region" description="Helical" evidence="1">
    <location>
        <begin position="156"/>
        <end position="174"/>
    </location>
</feature>
<dbReference type="STRING" id="173990.SAMN05660691_01826"/>
<proteinExistence type="predicted"/>
<organism evidence="2 3">
    <name type="scientific">Rheinheimera pacifica</name>
    <dbReference type="NCBI Taxonomy" id="173990"/>
    <lineage>
        <taxon>Bacteria</taxon>
        <taxon>Pseudomonadati</taxon>
        <taxon>Pseudomonadota</taxon>
        <taxon>Gammaproteobacteria</taxon>
        <taxon>Chromatiales</taxon>
        <taxon>Chromatiaceae</taxon>
        <taxon>Rheinheimera</taxon>
    </lineage>
</organism>
<protein>
    <submittedName>
        <fullName evidence="2">Uncharacterized protein</fullName>
    </submittedName>
</protein>
<keyword evidence="3" id="KW-1185">Reference proteome</keyword>
<evidence type="ECO:0000313" key="2">
    <source>
        <dbReference type="EMBL" id="SEH85638.1"/>
    </source>
</evidence>
<accession>A0A1H6LLC6</accession>
<dbReference type="OrthoDB" id="5762578at2"/>
<keyword evidence="1" id="KW-0472">Membrane</keyword>
<sequence>MPQNYPHLSRAELETAFKNNQYDIFVQDERELVELWIAEQKSKGGNQQQIATKFQQLIGMPLDEYLMQFGKNYGATVVAAGSDAKVLSVLAVEMKRSGSILGQYYFQTQNGKKYIVFKGRAGLRQILTGTRYLANNSKVMQLGIGGQAMRASAKGGVLISVIFSATLNTVDWIFKDEFRWTNWIASISTDIVKAAIASAAGYAAGMVVSAGLVAITGASIAIFPLAAAILVGIGIGFALNWLDNKYGVTQAIINHLNRIEHDTKKDISDGVYYVISEAGRAVRRQLTGVLRSHLSSILRRFNGIPVLR</sequence>
<feature type="transmembrane region" description="Helical" evidence="1">
    <location>
        <begin position="194"/>
        <end position="215"/>
    </location>
</feature>